<dbReference type="Proteomes" id="UP000326939">
    <property type="component" value="Chromosome 7"/>
</dbReference>
<organism evidence="2 3">
    <name type="scientific">Salix brachista</name>
    <dbReference type="NCBI Taxonomy" id="2182728"/>
    <lineage>
        <taxon>Eukaryota</taxon>
        <taxon>Viridiplantae</taxon>
        <taxon>Streptophyta</taxon>
        <taxon>Embryophyta</taxon>
        <taxon>Tracheophyta</taxon>
        <taxon>Spermatophyta</taxon>
        <taxon>Magnoliopsida</taxon>
        <taxon>eudicotyledons</taxon>
        <taxon>Gunneridae</taxon>
        <taxon>Pentapetalae</taxon>
        <taxon>rosids</taxon>
        <taxon>fabids</taxon>
        <taxon>Malpighiales</taxon>
        <taxon>Salicaceae</taxon>
        <taxon>Saliceae</taxon>
        <taxon>Salix</taxon>
    </lineage>
</organism>
<dbReference type="AlphaFoldDB" id="A0A5N5LYA2"/>
<protein>
    <recommendedName>
        <fullName evidence="4">DUF4005 domain-containing protein</fullName>
    </recommendedName>
</protein>
<evidence type="ECO:0008006" key="4">
    <source>
        <dbReference type="Google" id="ProtNLM"/>
    </source>
</evidence>
<keyword evidence="3" id="KW-1185">Reference proteome</keyword>
<feature type="region of interest" description="Disordered" evidence="1">
    <location>
        <begin position="1"/>
        <end position="180"/>
    </location>
</feature>
<sequence>MSTKENGSSRYRAPYPHLVNVLKQRRSGYEPSGTETDRQDSPMRDQKNGTFGPESPIQLDLPRNASPLKNSRRFSLRFDDYSPTKDSVSSPPRRRHSSKSPYKPRRDDGNSERISNQRNANPLLRRQISPFKAQRGEGGAVSPTPRRRNLDNLLKSESGRQVSPYKAQGEEAGAVSPESS</sequence>
<reference evidence="3" key="1">
    <citation type="journal article" date="2019" name="Gigascience">
        <title>De novo genome assembly of the endangered Acer yangbiense, a plant species with extremely small populations endemic to Yunnan Province, China.</title>
        <authorList>
            <person name="Yang J."/>
            <person name="Wariss H.M."/>
            <person name="Tao L."/>
            <person name="Zhang R."/>
            <person name="Yun Q."/>
            <person name="Hollingsworth P."/>
            <person name="Dao Z."/>
            <person name="Luo G."/>
            <person name="Guo H."/>
            <person name="Ma Y."/>
            <person name="Sun W."/>
        </authorList>
    </citation>
    <scope>NUCLEOTIDE SEQUENCE [LARGE SCALE GENOMIC DNA]</scope>
    <source>
        <strain evidence="3">cv. br00</strain>
    </source>
</reference>
<accession>A0A5N5LYA2</accession>
<evidence type="ECO:0000256" key="1">
    <source>
        <dbReference type="SAM" id="MobiDB-lite"/>
    </source>
</evidence>
<comment type="caution">
    <text evidence="2">The sequence shown here is derived from an EMBL/GenBank/DDBJ whole genome shotgun (WGS) entry which is preliminary data.</text>
</comment>
<feature type="compositionally biased region" description="Basic and acidic residues" evidence="1">
    <location>
        <begin position="35"/>
        <end position="47"/>
    </location>
</feature>
<dbReference type="EMBL" id="VDCV01000007">
    <property type="protein sequence ID" value="KAB5547622.1"/>
    <property type="molecule type" value="Genomic_DNA"/>
</dbReference>
<name>A0A5N5LYA2_9ROSI</name>
<proteinExistence type="predicted"/>
<evidence type="ECO:0000313" key="2">
    <source>
        <dbReference type="EMBL" id="KAB5547622.1"/>
    </source>
</evidence>
<gene>
    <name evidence="2" type="ORF">DKX38_011028</name>
</gene>
<evidence type="ECO:0000313" key="3">
    <source>
        <dbReference type="Proteomes" id="UP000326939"/>
    </source>
</evidence>